<dbReference type="Gene3D" id="2.30.110.10">
    <property type="entry name" value="Electron Transport, Fmn-binding Protein, Chain A"/>
    <property type="match status" value="1"/>
</dbReference>
<evidence type="ECO:0000313" key="2">
    <source>
        <dbReference type="EMBL" id="GEO30469.1"/>
    </source>
</evidence>
<dbReference type="GO" id="GO:0010181">
    <property type="term" value="F:FMN binding"/>
    <property type="evidence" value="ECO:0007669"/>
    <property type="project" value="InterPro"/>
</dbReference>
<feature type="domain" description="Flavin reductase like" evidence="1">
    <location>
        <begin position="23"/>
        <end position="170"/>
    </location>
</feature>
<gene>
    <name evidence="2" type="ORF">TAE01_22790</name>
</gene>
<name>A0A512D1X6_9MICO</name>
<evidence type="ECO:0000313" key="3">
    <source>
        <dbReference type="Proteomes" id="UP000321534"/>
    </source>
</evidence>
<accession>A0A512D1X6</accession>
<keyword evidence="3" id="KW-1185">Reference proteome</keyword>
<dbReference type="RefSeq" id="WP_147066473.1">
    <property type="nucleotide sequence ID" value="NZ_BAAARO010000012.1"/>
</dbReference>
<sequence length="173" mass="18774">MTIHTEHPFDTPDEDRDPVRRLRGRIGGAVSLWTSGEGIERVGLTVSSYLVATGDPGRVVGLLHPDSDLLDALVETGTAVVTLLGARDERLADVFAGVMPAPGGAFRLVEWEQTEWGPRPSHATSWMGVRLDPGSRRDVGWSVLVEATIEHAEVGAEDAPLVHRRGRYQHPTA</sequence>
<dbReference type="AlphaFoldDB" id="A0A512D1X6"/>
<dbReference type="SUPFAM" id="SSF50475">
    <property type="entry name" value="FMN-binding split barrel"/>
    <property type="match status" value="1"/>
</dbReference>
<dbReference type="InterPro" id="IPR002563">
    <property type="entry name" value="Flavin_Rdtase-like_dom"/>
</dbReference>
<organism evidence="2 3">
    <name type="scientific">Terrabacter aerolatus</name>
    <dbReference type="NCBI Taxonomy" id="422442"/>
    <lineage>
        <taxon>Bacteria</taxon>
        <taxon>Bacillati</taxon>
        <taxon>Actinomycetota</taxon>
        <taxon>Actinomycetes</taxon>
        <taxon>Micrococcales</taxon>
        <taxon>Intrasporangiaceae</taxon>
        <taxon>Terrabacter</taxon>
    </lineage>
</organism>
<dbReference type="SMART" id="SM00903">
    <property type="entry name" value="Flavin_Reduct"/>
    <property type="match status" value="1"/>
</dbReference>
<dbReference type="Proteomes" id="UP000321534">
    <property type="component" value="Unassembled WGS sequence"/>
</dbReference>
<protein>
    <recommendedName>
        <fullName evidence="1">Flavin reductase like domain-containing protein</fullName>
    </recommendedName>
</protein>
<dbReference type="Pfam" id="PF01613">
    <property type="entry name" value="Flavin_Reduct"/>
    <property type="match status" value="1"/>
</dbReference>
<dbReference type="GO" id="GO:0016646">
    <property type="term" value="F:oxidoreductase activity, acting on the CH-NH group of donors, NAD or NADP as acceptor"/>
    <property type="evidence" value="ECO:0007669"/>
    <property type="project" value="UniProtKB-ARBA"/>
</dbReference>
<comment type="caution">
    <text evidence="2">The sequence shown here is derived from an EMBL/GenBank/DDBJ whole genome shotgun (WGS) entry which is preliminary data.</text>
</comment>
<dbReference type="EMBL" id="BJYX01000011">
    <property type="protein sequence ID" value="GEO30469.1"/>
    <property type="molecule type" value="Genomic_DNA"/>
</dbReference>
<evidence type="ECO:0000259" key="1">
    <source>
        <dbReference type="SMART" id="SM00903"/>
    </source>
</evidence>
<dbReference type="OrthoDB" id="3394673at2"/>
<proteinExistence type="predicted"/>
<reference evidence="2 3" key="1">
    <citation type="submission" date="2019-07" db="EMBL/GenBank/DDBJ databases">
        <title>Whole genome shotgun sequence of Terrabacter aerolatus NBRC 106305.</title>
        <authorList>
            <person name="Hosoyama A."/>
            <person name="Uohara A."/>
            <person name="Ohji S."/>
            <person name="Ichikawa N."/>
        </authorList>
    </citation>
    <scope>NUCLEOTIDE SEQUENCE [LARGE SCALE GENOMIC DNA]</scope>
    <source>
        <strain evidence="2 3">NBRC 106305</strain>
    </source>
</reference>
<dbReference type="InterPro" id="IPR012349">
    <property type="entry name" value="Split_barrel_FMN-bd"/>
</dbReference>